<evidence type="ECO:0000313" key="3">
    <source>
        <dbReference type="EMBL" id="PLT46571.1"/>
    </source>
</evidence>
<reference evidence="3 4" key="1">
    <citation type="submission" date="2017-05" db="EMBL/GenBank/DDBJ databases">
        <title>Functional genome analysis of Paenibacillus pasadenensis strain R16: insights on endophytic life style and antifungal activity.</title>
        <authorList>
            <person name="Passera A."/>
            <person name="Marcolungo L."/>
            <person name="Casati P."/>
            <person name="Brasca M."/>
            <person name="Quaglino F."/>
            <person name="Delledonne M."/>
        </authorList>
    </citation>
    <scope>NUCLEOTIDE SEQUENCE [LARGE SCALE GENOMIC DNA]</scope>
    <source>
        <strain evidence="3 4">R16</strain>
    </source>
</reference>
<feature type="domain" description="Ferric siderophore reductase C-terminal" evidence="2">
    <location>
        <begin position="230"/>
        <end position="252"/>
    </location>
</feature>
<comment type="caution">
    <text evidence="3">The sequence shown here is derived from an EMBL/GenBank/DDBJ whole genome shotgun (WGS) entry which is preliminary data.</text>
</comment>
<gene>
    <name evidence="3" type="ORF">B8V81_0795</name>
</gene>
<dbReference type="OrthoDB" id="5870636at2"/>
<accession>A0A2N5N893</accession>
<dbReference type="GO" id="GO:0051537">
    <property type="term" value="F:2 iron, 2 sulfur cluster binding"/>
    <property type="evidence" value="ECO:0007669"/>
    <property type="project" value="InterPro"/>
</dbReference>
<name>A0A2N5N893_9BACL</name>
<proteinExistence type="predicted"/>
<dbReference type="EMBL" id="NFEZ01000003">
    <property type="protein sequence ID" value="PLT46571.1"/>
    <property type="molecule type" value="Genomic_DNA"/>
</dbReference>
<evidence type="ECO:0000259" key="1">
    <source>
        <dbReference type="Pfam" id="PF06276"/>
    </source>
</evidence>
<evidence type="ECO:0008006" key="5">
    <source>
        <dbReference type="Google" id="ProtNLM"/>
    </source>
</evidence>
<organism evidence="3 4">
    <name type="scientific">Paenibacillus pasadenensis</name>
    <dbReference type="NCBI Taxonomy" id="217090"/>
    <lineage>
        <taxon>Bacteria</taxon>
        <taxon>Bacillati</taxon>
        <taxon>Bacillota</taxon>
        <taxon>Bacilli</taxon>
        <taxon>Bacillales</taxon>
        <taxon>Paenibacillaceae</taxon>
        <taxon>Paenibacillus</taxon>
    </lineage>
</organism>
<dbReference type="InterPro" id="IPR024726">
    <property type="entry name" value="FhuF_C"/>
</dbReference>
<evidence type="ECO:0000259" key="2">
    <source>
        <dbReference type="Pfam" id="PF11575"/>
    </source>
</evidence>
<dbReference type="GO" id="GO:0003824">
    <property type="term" value="F:catalytic activity"/>
    <property type="evidence" value="ECO:0007669"/>
    <property type="project" value="UniProtKB-ARBA"/>
</dbReference>
<sequence>MMGFDYERHEIDLLTEEFRLALEPSEDRRLSMPALDLLDRDKCLGYIGRAGEVFEGQTIAANASLFAKRYSYLTIASSLYAMSAMDKGLDYSIENAHIESVWRGSAWLPRIRLEKWEANRPEAGKREAWRERIVASVFADNISRAWNAISAYVPVSKAVLWENAAIYVFWLYENRFLEGLDEERQAIVRSDLAYLVEAPPHLFGEKKNPLGRYYGPKVATVASEEPIRIRKTCCFYYLASDDPEDYCPTCPKINHQPSGVM</sequence>
<dbReference type="AlphaFoldDB" id="A0A2N5N893"/>
<dbReference type="Pfam" id="PF06276">
    <property type="entry name" value="FhuF"/>
    <property type="match status" value="1"/>
</dbReference>
<dbReference type="Pfam" id="PF11575">
    <property type="entry name" value="FhuF_C"/>
    <property type="match status" value="1"/>
</dbReference>
<dbReference type="InterPro" id="IPR022770">
    <property type="entry name" value="IucA/IucC-like_C"/>
</dbReference>
<dbReference type="Proteomes" id="UP000234789">
    <property type="component" value="Unassembled WGS sequence"/>
</dbReference>
<dbReference type="RefSeq" id="WP_084136494.1">
    <property type="nucleotide sequence ID" value="NZ_BIMM01000033.1"/>
</dbReference>
<keyword evidence="4" id="KW-1185">Reference proteome</keyword>
<feature type="domain" description="Aerobactin siderophore biosynthesis IucA/IucC-like C-terminal" evidence="1">
    <location>
        <begin position="64"/>
        <end position="210"/>
    </location>
</feature>
<protein>
    <recommendedName>
        <fullName evidence="5">Ferric siderophore reductase C-terminal domain-containing protein</fullName>
    </recommendedName>
</protein>
<evidence type="ECO:0000313" key="4">
    <source>
        <dbReference type="Proteomes" id="UP000234789"/>
    </source>
</evidence>